<dbReference type="InterPro" id="IPR009056">
    <property type="entry name" value="Cyt_c-like_dom"/>
</dbReference>
<feature type="signal peptide" evidence="5">
    <location>
        <begin position="1"/>
        <end position="39"/>
    </location>
</feature>
<keyword evidence="1 4" id="KW-0349">Heme</keyword>
<keyword evidence="3 4" id="KW-0408">Iron</keyword>
<evidence type="ECO:0000259" key="6">
    <source>
        <dbReference type="PROSITE" id="PS51007"/>
    </source>
</evidence>
<evidence type="ECO:0000256" key="1">
    <source>
        <dbReference type="ARBA" id="ARBA00022617"/>
    </source>
</evidence>
<feature type="chain" id="PRO_5016243447" description="Cytochrome c domain-containing protein" evidence="5">
    <location>
        <begin position="40"/>
        <end position="153"/>
    </location>
</feature>
<evidence type="ECO:0000256" key="2">
    <source>
        <dbReference type="ARBA" id="ARBA00022723"/>
    </source>
</evidence>
<evidence type="ECO:0000256" key="5">
    <source>
        <dbReference type="SAM" id="SignalP"/>
    </source>
</evidence>
<keyword evidence="8" id="KW-1185">Reference proteome</keyword>
<dbReference type="Gene3D" id="1.10.760.10">
    <property type="entry name" value="Cytochrome c-like domain"/>
    <property type="match status" value="1"/>
</dbReference>
<dbReference type="AlphaFoldDB" id="A0A2Z3JBY6"/>
<dbReference type="Proteomes" id="UP000245368">
    <property type="component" value="Chromosome"/>
</dbReference>
<sequence length="153" mass="16592">MPLPLKTLPHHCPQRRFEMKVLLGSLTGLLLTATLVANAATAPASYTKAPFTKDQATAGAKIYKANCAMCHGDKLNNGGAPKLAGDVFLKKWGSNSLDDFHYIMHSTMPQTAPGSLKDEEYLNVLTYILQVNGAKPGKTAFKASDLKLYNLKK</sequence>
<dbReference type="EMBL" id="CP029494">
    <property type="protein sequence ID" value="AWN22663.1"/>
    <property type="molecule type" value="Genomic_DNA"/>
</dbReference>
<gene>
    <name evidence="7" type="ORF">DKM44_04955</name>
</gene>
<dbReference type="OrthoDB" id="9779283at2"/>
<proteinExistence type="predicted"/>
<evidence type="ECO:0000256" key="4">
    <source>
        <dbReference type="PROSITE-ProRule" id="PRU00433"/>
    </source>
</evidence>
<dbReference type="SUPFAM" id="SSF46626">
    <property type="entry name" value="Cytochrome c"/>
    <property type="match status" value="1"/>
</dbReference>
<dbReference type="GO" id="GO:0009055">
    <property type="term" value="F:electron transfer activity"/>
    <property type="evidence" value="ECO:0007669"/>
    <property type="project" value="InterPro"/>
</dbReference>
<dbReference type="InterPro" id="IPR051459">
    <property type="entry name" value="Cytochrome_c-type_DH"/>
</dbReference>
<evidence type="ECO:0000313" key="7">
    <source>
        <dbReference type="EMBL" id="AWN22663.1"/>
    </source>
</evidence>
<dbReference type="PANTHER" id="PTHR35008">
    <property type="entry name" value="BLL4482 PROTEIN-RELATED"/>
    <property type="match status" value="1"/>
</dbReference>
<dbReference type="PROSITE" id="PS51007">
    <property type="entry name" value="CYTC"/>
    <property type="match status" value="1"/>
</dbReference>
<dbReference type="KEGG" id="dez:DKM44_04955"/>
<protein>
    <recommendedName>
        <fullName evidence="6">Cytochrome c domain-containing protein</fullName>
    </recommendedName>
</protein>
<evidence type="ECO:0000256" key="3">
    <source>
        <dbReference type="ARBA" id="ARBA00023004"/>
    </source>
</evidence>
<dbReference type="InterPro" id="IPR036909">
    <property type="entry name" value="Cyt_c-like_dom_sf"/>
</dbReference>
<keyword evidence="2 4" id="KW-0479">Metal-binding</keyword>
<dbReference type="GO" id="GO:0046872">
    <property type="term" value="F:metal ion binding"/>
    <property type="evidence" value="ECO:0007669"/>
    <property type="project" value="UniProtKB-KW"/>
</dbReference>
<keyword evidence="5" id="KW-0732">Signal</keyword>
<dbReference type="GO" id="GO:0020037">
    <property type="term" value="F:heme binding"/>
    <property type="evidence" value="ECO:0007669"/>
    <property type="project" value="InterPro"/>
</dbReference>
<evidence type="ECO:0000313" key="8">
    <source>
        <dbReference type="Proteomes" id="UP000245368"/>
    </source>
</evidence>
<organism evidence="7 8">
    <name type="scientific">Deinococcus irradiatisoli</name>
    <dbReference type="NCBI Taxonomy" id="2202254"/>
    <lineage>
        <taxon>Bacteria</taxon>
        <taxon>Thermotogati</taxon>
        <taxon>Deinococcota</taxon>
        <taxon>Deinococci</taxon>
        <taxon>Deinococcales</taxon>
        <taxon>Deinococcaceae</taxon>
        <taxon>Deinococcus</taxon>
    </lineage>
</organism>
<accession>A0A2Z3JBY6</accession>
<dbReference type="PANTHER" id="PTHR35008:SF8">
    <property type="entry name" value="ALCOHOL DEHYDROGENASE CYTOCHROME C SUBUNIT"/>
    <property type="match status" value="1"/>
</dbReference>
<reference evidence="7 8" key="1">
    <citation type="submission" date="2018-05" db="EMBL/GenBank/DDBJ databases">
        <title>Complete Genome Sequence of Deinococcus sp. strain 17bor-2.</title>
        <authorList>
            <person name="Srinivasan S."/>
        </authorList>
    </citation>
    <scope>NUCLEOTIDE SEQUENCE [LARGE SCALE GENOMIC DNA]</scope>
    <source>
        <strain evidence="7 8">17bor-2</strain>
    </source>
</reference>
<dbReference type="Pfam" id="PF13442">
    <property type="entry name" value="Cytochrome_CBB3"/>
    <property type="match status" value="1"/>
</dbReference>
<name>A0A2Z3JBY6_9DEIO</name>
<feature type="domain" description="Cytochrome c" evidence="6">
    <location>
        <begin position="54"/>
        <end position="132"/>
    </location>
</feature>